<sequence>MVASVIVIIIAIIGFVYLKDNNGHTQTAENKSEVTVKKSSTSKKESPSRNSFTSSKSSSSPSRIKTEEVYNEKRDQSNVDVTNLTVSQCLLWALSECYSDQNADEQSWDMLKDSIDSAEVIPATKSDDDYVHIYFNYGSEECNYYIDGNYDLCTEDDDEVVSRYPTEFENEKANNYIMTRYE</sequence>
<dbReference type="EMBL" id="VSTU01000016">
    <property type="protein sequence ID" value="MYZ66925.1"/>
    <property type="molecule type" value="Genomic_DNA"/>
</dbReference>
<comment type="caution">
    <text evidence="2">The sequence shown here is derived from an EMBL/GenBank/DDBJ whole genome shotgun (WGS) entry which is preliminary data.</text>
</comment>
<gene>
    <name evidence="2" type="ORF">FYL06_08195</name>
</gene>
<organism evidence="2 3">
    <name type="scientific">Ligilactobacillus salivarius</name>
    <dbReference type="NCBI Taxonomy" id="1624"/>
    <lineage>
        <taxon>Bacteria</taxon>
        <taxon>Bacillati</taxon>
        <taxon>Bacillota</taxon>
        <taxon>Bacilli</taxon>
        <taxon>Lactobacillales</taxon>
        <taxon>Lactobacillaceae</taxon>
        <taxon>Ligilactobacillus</taxon>
    </lineage>
</organism>
<reference evidence="2 3" key="1">
    <citation type="journal article" date="2020" name="Food Funct.">
        <title>Screening of Lactobacillus salivarius strains from the feces of Chinese populations and the evaluation of their effects against intestinal inflammation in mice.</title>
        <authorList>
            <person name="Zhai Q."/>
            <person name="Shen X."/>
            <person name="Cen S."/>
            <person name="Zhang C."/>
            <person name="Tian F."/>
            <person name="Zhao J."/>
            <person name="Zhang H."/>
            <person name="Xue Y."/>
            <person name="Chen W."/>
        </authorList>
    </citation>
    <scope>NUCLEOTIDE SEQUENCE [LARGE SCALE GENOMIC DNA]</scope>
    <source>
        <strain evidence="2 3">FZJTZ28M4.scaf</strain>
    </source>
</reference>
<feature type="compositionally biased region" description="Basic and acidic residues" evidence="1">
    <location>
        <begin position="30"/>
        <end position="47"/>
    </location>
</feature>
<dbReference type="AlphaFoldDB" id="A0ABD6JC71"/>
<dbReference type="RefSeq" id="WP_081539085.1">
    <property type="nucleotide sequence ID" value="NZ_VSWA01000006.1"/>
</dbReference>
<evidence type="ECO:0000256" key="1">
    <source>
        <dbReference type="SAM" id="MobiDB-lite"/>
    </source>
</evidence>
<name>A0ABD6JC71_9LACO</name>
<proteinExistence type="predicted"/>
<feature type="compositionally biased region" description="Low complexity" evidence="1">
    <location>
        <begin position="48"/>
        <end position="62"/>
    </location>
</feature>
<evidence type="ECO:0000313" key="3">
    <source>
        <dbReference type="Proteomes" id="UP000471300"/>
    </source>
</evidence>
<protein>
    <submittedName>
        <fullName evidence="2">Uncharacterized protein</fullName>
    </submittedName>
</protein>
<feature type="region of interest" description="Disordered" evidence="1">
    <location>
        <begin position="26"/>
        <end position="72"/>
    </location>
</feature>
<accession>A0ABD6JC71</accession>
<evidence type="ECO:0000313" key="2">
    <source>
        <dbReference type="EMBL" id="MYZ66925.1"/>
    </source>
</evidence>
<dbReference type="Proteomes" id="UP000471300">
    <property type="component" value="Unassembled WGS sequence"/>
</dbReference>